<name>A0A5B7JR14_PORTR</name>
<organism evidence="1 2">
    <name type="scientific">Portunus trituberculatus</name>
    <name type="common">Swimming crab</name>
    <name type="synonym">Neptunus trituberculatus</name>
    <dbReference type="NCBI Taxonomy" id="210409"/>
    <lineage>
        <taxon>Eukaryota</taxon>
        <taxon>Metazoa</taxon>
        <taxon>Ecdysozoa</taxon>
        <taxon>Arthropoda</taxon>
        <taxon>Crustacea</taxon>
        <taxon>Multicrustacea</taxon>
        <taxon>Malacostraca</taxon>
        <taxon>Eumalacostraca</taxon>
        <taxon>Eucarida</taxon>
        <taxon>Decapoda</taxon>
        <taxon>Pleocyemata</taxon>
        <taxon>Brachyura</taxon>
        <taxon>Eubrachyura</taxon>
        <taxon>Portunoidea</taxon>
        <taxon>Portunidae</taxon>
        <taxon>Portuninae</taxon>
        <taxon>Portunus</taxon>
    </lineage>
</organism>
<evidence type="ECO:0000313" key="1">
    <source>
        <dbReference type="EMBL" id="MPC95468.1"/>
    </source>
</evidence>
<keyword evidence="2" id="KW-1185">Reference proteome</keyword>
<proteinExistence type="predicted"/>
<reference evidence="1 2" key="1">
    <citation type="submission" date="2019-05" db="EMBL/GenBank/DDBJ databases">
        <title>Another draft genome of Portunus trituberculatus and its Hox gene families provides insights of decapod evolution.</title>
        <authorList>
            <person name="Jeong J.-H."/>
            <person name="Song I."/>
            <person name="Kim S."/>
            <person name="Choi T."/>
            <person name="Kim D."/>
            <person name="Ryu S."/>
            <person name="Kim W."/>
        </authorList>
    </citation>
    <scope>NUCLEOTIDE SEQUENCE [LARGE SCALE GENOMIC DNA]</scope>
    <source>
        <tissue evidence="1">Muscle</tissue>
    </source>
</reference>
<dbReference type="AlphaFoldDB" id="A0A5B7JR14"/>
<sequence>MNITIPITIKGQKRLVRPVLNLLPESISGAGGRWQVLCFRRPALPHSCRAFFLPVLRSLPCYTNVTLNKRHVIIIMACDLNHRATGRGMKEEEQEEEEEEVARF</sequence>
<evidence type="ECO:0000313" key="2">
    <source>
        <dbReference type="Proteomes" id="UP000324222"/>
    </source>
</evidence>
<protein>
    <submittedName>
        <fullName evidence="1">Uncharacterized protein</fullName>
    </submittedName>
</protein>
<gene>
    <name evidence="1" type="ORF">E2C01_090682</name>
</gene>
<dbReference type="Proteomes" id="UP000324222">
    <property type="component" value="Unassembled WGS sequence"/>
</dbReference>
<comment type="caution">
    <text evidence="1">The sequence shown here is derived from an EMBL/GenBank/DDBJ whole genome shotgun (WGS) entry which is preliminary data.</text>
</comment>
<dbReference type="EMBL" id="VSRR010102353">
    <property type="protein sequence ID" value="MPC95468.1"/>
    <property type="molecule type" value="Genomic_DNA"/>
</dbReference>
<accession>A0A5B7JR14</accession>